<evidence type="ECO:0000256" key="2">
    <source>
        <dbReference type="SAM" id="MobiDB-lite"/>
    </source>
</evidence>
<dbReference type="OrthoDB" id="1738164at2759"/>
<name>A0A7J7IMQ9_9RHOD</name>
<feature type="compositionally biased region" description="Polar residues" evidence="2">
    <location>
        <begin position="152"/>
        <end position="171"/>
    </location>
</feature>
<protein>
    <recommendedName>
        <fullName evidence="3">Vps72/YL1 C-terminal domain-containing protein</fullName>
    </recommendedName>
</protein>
<gene>
    <name evidence="4" type="ORF">F1559_001681</name>
</gene>
<dbReference type="PANTHER" id="PTHR13275">
    <property type="entry name" value="YL-1 PROTEIN TRANSCRIPTION FACTOR-LIKE 1"/>
    <property type="match status" value="1"/>
</dbReference>
<dbReference type="GO" id="GO:0005634">
    <property type="term" value="C:nucleus"/>
    <property type="evidence" value="ECO:0007669"/>
    <property type="project" value="TreeGrafter"/>
</dbReference>
<feature type="compositionally biased region" description="Basic residues" evidence="2">
    <location>
        <begin position="139"/>
        <end position="148"/>
    </location>
</feature>
<dbReference type="PANTHER" id="PTHR13275:SF4">
    <property type="entry name" value="VACUOLAR PROTEIN SORTING-ASSOCIATED PROTEIN 72 HOMOLOG"/>
    <property type="match status" value="1"/>
</dbReference>
<evidence type="ECO:0000313" key="4">
    <source>
        <dbReference type="EMBL" id="KAF6004405.1"/>
    </source>
</evidence>
<comment type="similarity">
    <text evidence="1">Belongs to the VPS72/YL1 family.</text>
</comment>
<dbReference type="Pfam" id="PF05764">
    <property type="entry name" value="YL1"/>
    <property type="match status" value="1"/>
</dbReference>
<feature type="compositionally biased region" description="Low complexity" evidence="2">
    <location>
        <begin position="62"/>
        <end position="75"/>
    </location>
</feature>
<feature type="domain" description="Vps72/YL1 C-terminal" evidence="3">
    <location>
        <begin position="343"/>
        <end position="372"/>
    </location>
</feature>
<proteinExistence type="inferred from homology"/>
<dbReference type="Pfam" id="PF08265">
    <property type="entry name" value="YL1_C"/>
    <property type="match status" value="1"/>
</dbReference>
<dbReference type="SMART" id="SM00993">
    <property type="entry name" value="YL1_C"/>
    <property type="match status" value="1"/>
</dbReference>
<evidence type="ECO:0000256" key="1">
    <source>
        <dbReference type="ARBA" id="ARBA00006832"/>
    </source>
</evidence>
<comment type="caution">
    <text evidence="4">The sequence shown here is derived from an EMBL/GenBank/DDBJ whole genome shotgun (WGS) entry which is preliminary data.</text>
</comment>
<evidence type="ECO:0000313" key="5">
    <source>
        <dbReference type="Proteomes" id="UP000530660"/>
    </source>
</evidence>
<dbReference type="AlphaFoldDB" id="A0A7J7IMQ9"/>
<feature type="region of interest" description="Disordered" evidence="2">
    <location>
        <begin position="134"/>
        <end position="221"/>
    </location>
</feature>
<dbReference type="InterPro" id="IPR046757">
    <property type="entry name" value="YL1_N"/>
</dbReference>
<evidence type="ECO:0000259" key="3">
    <source>
        <dbReference type="SMART" id="SM00993"/>
    </source>
</evidence>
<feature type="region of interest" description="Disordered" evidence="2">
    <location>
        <begin position="1"/>
        <end position="28"/>
    </location>
</feature>
<feature type="compositionally biased region" description="Polar residues" evidence="2">
    <location>
        <begin position="1"/>
        <end position="10"/>
    </location>
</feature>
<sequence>MNMSDTNQQKQARRVLPARSTRGQRMHQLIGEELEADELFWNQDALRESSTEDEEEFETSDASELSSADDAVSSSEEAEDANPALALLASGGSAGVDEEAEALVQQAERFEHLRKRKKRYRFGKYEDIALKNSAVEHKSRARSSRSARHNVQEASDYSGTSHPASEWSVSRDSLRRSTRAASAETTRLLEERESLRAQRQLERQRRAAEQTQSSPELTQEARLEEALHVTEPASRRELEHLLEMVDEKQSESKKAGLTQKCWSRGNRGLLWWYRGYRPRSELSKEDTASTNAPQGSEDSLVEWIAFRDEACMPWFWRESHHPSTDKSIARDDQPDMPARGLEQRCTVTGGPARYRDPLTGYYYADAEGFRILRQRYQAAHEGSPVPDIAPGAGVSV</sequence>
<feature type="compositionally biased region" description="Basic and acidic residues" evidence="2">
    <location>
        <begin position="187"/>
        <end position="208"/>
    </location>
</feature>
<dbReference type="InterPro" id="IPR013272">
    <property type="entry name" value="Vps72/YL1_C"/>
</dbReference>
<feature type="region of interest" description="Disordered" evidence="2">
    <location>
        <begin position="46"/>
        <end position="96"/>
    </location>
</feature>
<feature type="compositionally biased region" description="Acidic residues" evidence="2">
    <location>
        <begin position="51"/>
        <end position="61"/>
    </location>
</feature>
<organism evidence="4 5">
    <name type="scientific">Cyanidiococcus yangmingshanensis</name>
    <dbReference type="NCBI Taxonomy" id="2690220"/>
    <lineage>
        <taxon>Eukaryota</taxon>
        <taxon>Rhodophyta</taxon>
        <taxon>Bangiophyceae</taxon>
        <taxon>Cyanidiales</taxon>
        <taxon>Cyanidiaceae</taxon>
        <taxon>Cyanidiococcus</taxon>
    </lineage>
</organism>
<accession>A0A7J7IMQ9</accession>
<keyword evidence="5" id="KW-1185">Reference proteome</keyword>
<dbReference type="Proteomes" id="UP000530660">
    <property type="component" value="Unassembled WGS sequence"/>
</dbReference>
<reference evidence="4 5" key="1">
    <citation type="journal article" date="2020" name="J. Phycol.">
        <title>Comparative genome analysis reveals Cyanidiococcus gen. nov., a new extremophilic red algal genus sister to Cyanidioschyzon (Cyanidioschyzonaceae, Rhodophyta).</title>
        <authorList>
            <person name="Liu S.-L."/>
            <person name="Chiang Y.-R."/>
            <person name="Yoon H.S."/>
            <person name="Fu H.-Y."/>
        </authorList>
    </citation>
    <scope>NUCLEOTIDE SEQUENCE [LARGE SCALE GENOMIC DNA]</scope>
    <source>
        <strain evidence="4 5">THAL066</strain>
    </source>
</reference>
<dbReference type="EMBL" id="VWRR01000003">
    <property type="protein sequence ID" value="KAF6004405.1"/>
    <property type="molecule type" value="Genomic_DNA"/>
</dbReference>